<organism evidence="1 2">
    <name type="scientific">Rhizopus delemar (strain RA 99-880 / ATCC MYA-4621 / FGSC 9543 / NRRL 43880)</name>
    <name type="common">Mucormycosis agent</name>
    <name type="synonym">Rhizopus arrhizus var. delemar</name>
    <dbReference type="NCBI Taxonomy" id="246409"/>
    <lineage>
        <taxon>Eukaryota</taxon>
        <taxon>Fungi</taxon>
        <taxon>Fungi incertae sedis</taxon>
        <taxon>Mucoromycota</taxon>
        <taxon>Mucoromycotina</taxon>
        <taxon>Mucoromycetes</taxon>
        <taxon>Mucorales</taxon>
        <taxon>Mucorineae</taxon>
        <taxon>Rhizopodaceae</taxon>
        <taxon>Rhizopus</taxon>
    </lineage>
</organism>
<evidence type="ECO:0000313" key="2">
    <source>
        <dbReference type="Proteomes" id="UP000009138"/>
    </source>
</evidence>
<gene>
    <name evidence="1" type="ORF">RO3G_10936</name>
</gene>
<dbReference type="VEuPathDB" id="FungiDB:RO3G_10936"/>
<keyword evidence="2" id="KW-1185">Reference proteome</keyword>
<dbReference type="GeneID" id="93617901"/>
<proteinExistence type="predicted"/>
<accession>I1CCP5</accession>
<dbReference type="EMBL" id="CH476739">
    <property type="protein sequence ID" value="EIE86225.1"/>
    <property type="molecule type" value="Genomic_DNA"/>
</dbReference>
<dbReference type="Proteomes" id="UP000009138">
    <property type="component" value="Unassembled WGS sequence"/>
</dbReference>
<evidence type="ECO:0000313" key="1">
    <source>
        <dbReference type="EMBL" id="EIE86225.1"/>
    </source>
</evidence>
<name>I1CCP5_RHIO9</name>
<protein>
    <submittedName>
        <fullName evidence="1">Uncharacterized protein</fullName>
    </submittedName>
</protein>
<reference evidence="1 2" key="1">
    <citation type="journal article" date="2009" name="PLoS Genet.">
        <title>Genomic analysis of the basal lineage fungus Rhizopus oryzae reveals a whole-genome duplication.</title>
        <authorList>
            <person name="Ma L.-J."/>
            <person name="Ibrahim A.S."/>
            <person name="Skory C."/>
            <person name="Grabherr M.G."/>
            <person name="Burger G."/>
            <person name="Butler M."/>
            <person name="Elias M."/>
            <person name="Idnurm A."/>
            <person name="Lang B.F."/>
            <person name="Sone T."/>
            <person name="Abe A."/>
            <person name="Calvo S.E."/>
            <person name="Corrochano L.M."/>
            <person name="Engels R."/>
            <person name="Fu J."/>
            <person name="Hansberg W."/>
            <person name="Kim J.-M."/>
            <person name="Kodira C.D."/>
            <person name="Koehrsen M.J."/>
            <person name="Liu B."/>
            <person name="Miranda-Saavedra D."/>
            <person name="O'Leary S."/>
            <person name="Ortiz-Castellanos L."/>
            <person name="Poulter R."/>
            <person name="Rodriguez-Romero J."/>
            <person name="Ruiz-Herrera J."/>
            <person name="Shen Y.-Q."/>
            <person name="Zeng Q."/>
            <person name="Galagan J."/>
            <person name="Birren B.W."/>
            <person name="Cuomo C.A."/>
            <person name="Wickes B.L."/>
        </authorList>
    </citation>
    <scope>NUCLEOTIDE SEQUENCE [LARGE SCALE GENOMIC DNA]</scope>
    <source>
        <strain evidence="2">RA 99-880 / ATCC MYA-4621 / FGSC 9543 / NRRL 43880</strain>
    </source>
</reference>
<dbReference type="AlphaFoldDB" id="I1CCP5"/>
<sequence length="52" mass="6062">MGGSCLLPGVNSNWPTTQEDEKINYHIVTKQLKIAERHFYTLLKSFPTNRKR</sequence>
<dbReference type="InParanoid" id="I1CCP5"/>
<dbReference type="RefSeq" id="XP_067521621.1">
    <property type="nucleotide sequence ID" value="XM_067665520.1"/>
</dbReference>